<dbReference type="InterPro" id="IPR006439">
    <property type="entry name" value="HAD-SF_hydro_IA"/>
</dbReference>
<dbReference type="EMBL" id="JAOPKZ010000013">
    <property type="protein sequence ID" value="MCU5746643.1"/>
    <property type="molecule type" value="Genomic_DNA"/>
</dbReference>
<dbReference type="SUPFAM" id="SSF56784">
    <property type="entry name" value="HAD-like"/>
    <property type="match status" value="1"/>
</dbReference>
<gene>
    <name evidence="1" type="ORF">N9R04_07960</name>
</gene>
<dbReference type="NCBIfam" id="TIGR01549">
    <property type="entry name" value="HAD-SF-IA-v1"/>
    <property type="match status" value="1"/>
</dbReference>
<dbReference type="InterPro" id="IPR023214">
    <property type="entry name" value="HAD_sf"/>
</dbReference>
<sequence length="232" mass="26160">MKWILFDKDGTLIYFDESWNRIGMQLVDDFITEYRHDINDINEAYRALGIIEGKIQPGTVMASGSLQDIINAFNNLTNKNVSQWAQERSQALIDQRVPDNKRVEGVYSTLKTLKSRGYKLGIVTSDTKKGLDQFLKATETTQFFDVVIPTEAHAVEKPNPDVLKPLFDQFDVEPYEVMMVGDTPNDILTAINAKLGYSLAVLTGVGEKEDFDQANYIANDANEILTILDEVK</sequence>
<keyword evidence="2" id="KW-1185">Reference proteome</keyword>
<accession>A0ABT2QRM8</accession>
<dbReference type="InterPro" id="IPR036412">
    <property type="entry name" value="HAD-like_sf"/>
</dbReference>
<dbReference type="GO" id="GO:0016787">
    <property type="term" value="F:hydrolase activity"/>
    <property type="evidence" value="ECO:0007669"/>
    <property type="project" value="UniProtKB-KW"/>
</dbReference>
<dbReference type="Proteomes" id="UP001209553">
    <property type="component" value="Unassembled WGS sequence"/>
</dbReference>
<evidence type="ECO:0000313" key="1">
    <source>
        <dbReference type="EMBL" id="MCU5746643.1"/>
    </source>
</evidence>
<dbReference type="Gene3D" id="3.40.50.1000">
    <property type="entry name" value="HAD superfamily/HAD-like"/>
    <property type="match status" value="1"/>
</dbReference>
<reference evidence="1 2" key="1">
    <citation type="journal article" date="2023" name="Int. J. Syst. Evol. Microbiol.">
        <title>Streptococcus sciuri sp. nov., Staphylococcus marylandisciuri sp. nov. and Staphylococcus americanisciuri sp. nov., isolated from faeces of eastern grey squirrel (Sciurus carolinensis).</title>
        <authorList>
            <person name="Volokhov D.V."/>
            <person name="Zagorodnyaya T.A."/>
            <person name="Furtak V.A."/>
            <person name="Nattanmai G."/>
            <person name="Randall L."/>
            <person name="Jose S."/>
            <person name="Gao Y."/>
            <person name="Eisenberg T."/>
            <person name="Delmonte P."/>
            <person name="Blom J."/>
            <person name="Mitchell K.K."/>
        </authorList>
    </citation>
    <scope>NUCLEOTIDE SEQUENCE [LARGE SCALE GENOMIC DNA]</scope>
    <source>
        <strain evidence="1 2">SQ8-PEA</strain>
    </source>
</reference>
<name>A0ABT2QRM8_9STAP</name>
<dbReference type="SFLD" id="SFLDG01129">
    <property type="entry name" value="C1.5:_HAD__Beta-PGM__Phosphata"/>
    <property type="match status" value="1"/>
</dbReference>
<dbReference type="InterPro" id="IPR041492">
    <property type="entry name" value="HAD_2"/>
</dbReference>
<dbReference type="RefSeq" id="WP_262856383.1">
    <property type="nucleotide sequence ID" value="NZ_JAOPKZ010000013.1"/>
</dbReference>
<protein>
    <submittedName>
        <fullName evidence="1">HAD family hydrolase</fullName>
    </submittedName>
</protein>
<dbReference type="SFLD" id="SFLDS00003">
    <property type="entry name" value="Haloacid_Dehalogenase"/>
    <property type="match status" value="1"/>
</dbReference>
<dbReference type="Pfam" id="PF13419">
    <property type="entry name" value="HAD_2"/>
    <property type="match status" value="1"/>
</dbReference>
<evidence type="ECO:0000313" key="2">
    <source>
        <dbReference type="Proteomes" id="UP001209553"/>
    </source>
</evidence>
<dbReference type="PANTHER" id="PTHR43434:SF1">
    <property type="entry name" value="PHOSPHOGLYCOLATE PHOSPHATASE"/>
    <property type="match status" value="1"/>
</dbReference>
<dbReference type="Gene3D" id="1.10.150.520">
    <property type="match status" value="1"/>
</dbReference>
<keyword evidence="1" id="KW-0378">Hydrolase</keyword>
<comment type="caution">
    <text evidence="1">The sequence shown here is derived from an EMBL/GenBank/DDBJ whole genome shotgun (WGS) entry which is preliminary data.</text>
</comment>
<dbReference type="PANTHER" id="PTHR43434">
    <property type="entry name" value="PHOSPHOGLYCOLATE PHOSPHATASE"/>
    <property type="match status" value="1"/>
</dbReference>
<dbReference type="InterPro" id="IPR050155">
    <property type="entry name" value="HAD-like_hydrolase_sf"/>
</dbReference>
<proteinExistence type="predicted"/>
<organism evidence="1 2">
    <name type="scientific">Staphylococcus marylandisciuri</name>
    <dbReference type="NCBI Taxonomy" id="2981529"/>
    <lineage>
        <taxon>Bacteria</taxon>
        <taxon>Bacillati</taxon>
        <taxon>Bacillota</taxon>
        <taxon>Bacilli</taxon>
        <taxon>Bacillales</taxon>
        <taxon>Staphylococcaceae</taxon>
        <taxon>Staphylococcus</taxon>
    </lineage>
</organism>